<dbReference type="Proteomes" id="UP000815325">
    <property type="component" value="Unassembled WGS sequence"/>
</dbReference>
<name>A0ABQ7G8W5_DUNSA</name>
<comment type="caution">
    <text evidence="1">The sequence shown here is derived from an EMBL/GenBank/DDBJ whole genome shotgun (WGS) entry which is preliminary data.</text>
</comment>
<evidence type="ECO:0000313" key="1">
    <source>
        <dbReference type="EMBL" id="KAF5831041.1"/>
    </source>
</evidence>
<proteinExistence type="predicted"/>
<keyword evidence="2" id="KW-1185">Reference proteome</keyword>
<accession>A0ABQ7G8W5</accession>
<evidence type="ECO:0000313" key="2">
    <source>
        <dbReference type="Proteomes" id="UP000815325"/>
    </source>
</evidence>
<gene>
    <name evidence="1" type="ORF">DUNSADRAFT_13672</name>
</gene>
<reference evidence="1" key="1">
    <citation type="submission" date="2017-08" db="EMBL/GenBank/DDBJ databases">
        <authorList>
            <person name="Polle J.E."/>
            <person name="Barry K."/>
            <person name="Cushman J."/>
            <person name="Schmutz J."/>
            <person name="Tran D."/>
            <person name="Hathwaick L.T."/>
            <person name="Yim W.C."/>
            <person name="Jenkins J."/>
            <person name="Mckie-Krisberg Z.M."/>
            <person name="Prochnik S."/>
            <person name="Lindquist E."/>
            <person name="Dockter R.B."/>
            <person name="Adam C."/>
            <person name="Molina H."/>
            <person name="Bunkerborg J."/>
            <person name="Jin E."/>
            <person name="Buchheim M."/>
            <person name="Magnuson J."/>
        </authorList>
    </citation>
    <scope>NUCLEOTIDE SEQUENCE</scope>
    <source>
        <strain evidence="1">CCAP 19/18</strain>
    </source>
</reference>
<organism evidence="1 2">
    <name type="scientific">Dunaliella salina</name>
    <name type="common">Green alga</name>
    <name type="synonym">Protococcus salinus</name>
    <dbReference type="NCBI Taxonomy" id="3046"/>
    <lineage>
        <taxon>Eukaryota</taxon>
        <taxon>Viridiplantae</taxon>
        <taxon>Chlorophyta</taxon>
        <taxon>core chlorophytes</taxon>
        <taxon>Chlorophyceae</taxon>
        <taxon>CS clade</taxon>
        <taxon>Chlamydomonadales</taxon>
        <taxon>Dunaliellaceae</taxon>
        <taxon>Dunaliella</taxon>
    </lineage>
</organism>
<sequence length="115" mass="12428">MGCKAEHSAVPAVHSRTLADALLPDQWKECHAHGNAKQCTMLCLLSIHAPLLTHTCQSNARNVILLAFLDCTLADPGSTWECKAEHSDTLAVHSRTLADPHLPEQCKACHTASLP</sequence>
<dbReference type="EMBL" id="MU069982">
    <property type="protein sequence ID" value="KAF5831041.1"/>
    <property type="molecule type" value="Genomic_DNA"/>
</dbReference>
<protein>
    <submittedName>
        <fullName evidence="1">Uncharacterized protein</fullName>
    </submittedName>
</protein>